<reference evidence="1 2" key="1">
    <citation type="submission" date="2015-09" db="EMBL/GenBank/DDBJ databases">
        <title>Genome announcement of multiple Pseudomonas syringae strains.</title>
        <authorList>
            <person name="Thakur S."/>
            <person name="Wang P.W."/>
            <person name="Gong Y."/>
            <person name="Weir B.S."/>
            <person name="Guttman D.S."/>
        </authorList>
    </citation>
    <scope>NUCLEOTIDE SEQUENCE [LARGE SCALE GENOMIC DNA]</scope>
    <source>
        <strain evidence="1 2">ICMP16929</strain>
    </source>
</reference>
<organism evidence="1 2">
    <name type="scientific">Pseudomonas syringae pv. spinaceae</name>
    <dbReference type="NCBI Taxonomy" id="264459"/>
    <lineage>
        <taxon>Bacteria</taxon>
        <taxon>Pseudomonadati</taxon>
        <taxon>Pseudomonadota</taxon>
        <taxon>Gammaproteobacteria</taxon>
        <taxon>Pseudomonadales</taxon>
        <taxon>Pseudomonadaceae</taxon>
        <taxon>Pseudomonas</taxon>
        <taxon>Pseudomonas syringae</taxon>
    </lineage>
</organism>
<dbReference type="PATRIC" id="fig|264459.3.peg.2915"/>
<evidence type="ECO:0000313" key="2">
    <source>
        <dbReference type="Proteomes" id="UP000050384"/>
    </source>
</evidence>
<proteinExistence type="predicted"/>
<name>A0A0P9Z798_PSESX</name>
<gene>
    <name evidence="1" type="ORF">ALO94_01607</name>
</gene>
<comment type="caution">
    <text evidence="1">The sequence shown here is derived from an EMBL/GenBank/DDBJ whole genome shotgun (WGS) entry which is preliminary data.</text>
</comment>
<protein>
    <submittedName>
        <fullName evidence="1">Uncharacterized protein</fullName>
    </submittedName>
</protein>
<accession>A0A0P9Z798</accession>
<dbReference type="EMBL" id="LJRI01001623">
    <property type="protein sequence ID" value="KPY56027.1"/>
    <property type="molecule type" value="Genomic_DNA"/>
</dbReference>
<dbReference type="Proteomes" id="UP000050384">
    <property type="component" value="Unassembled WGS sequence"/>
</dbReference>
<sequence>MKRTARLLFRLVKIVAGSLRRHLLKMPADAIVPLFKKTLRPCLIVDNETITCRLALYASGQVIYPAPRGQDMVCT</sequence>
<dbReference type="AlphaFoldDB" id="A0A0P9Z798"/>
<evidence type="ECO:0000313" key="1">
    <source>
        <dbReference type="EMBL" id="KPY56027.1"/>
    </source>
</evidence>